<evidence type="ECO:0000259" key="3">
    <source>
        <dbReference type="SMART" id="SM00331"/>
    </source>
</evidence>
<dbReference type="EMBL" id="CP032550">
    <property type="protein sequence ID" value="QGU27931.1"/>
    <property type="molecule type" value="Genomic_DNA"/>
</dbReference>
<dbReference type="AlphaFoldDB" id="A0A6I6E8J6"/>
<proteinExistence type="predicted"/>
<protein>
    <recommendedName>
        <fullName evidence="3">PPM-type phosphatase domain-containing protein</fullName>
    </recommendedName>
</protein>
<dbReference type="Gene3D" id="3.60.40.10">
    <property type="entry name" value="PPM-type phosphatase domain"/>
    <property type="match status" value="1"/>
</dbReference>
<dbReference type="SMART" id="SM00331">
    <property type="entry name" value="PP2C_SIG"/>
    <property type="match status" value="1"/>
</dbReference>
<feature type="domain" description="PPM-type phosphatase" evidence="3">
    <location>
        <begin position="460"/>
        <end position="667"/>
    </location>
</feature>
<dbReference type="KEGG" id="moj:D7D94_09840"/>
<evidence type="ECO:0000256" key="2">
    <source>
        <dbReference type="SAM" id="Phobius"/>
    </source>
</evidence>
<evidence type="ECO:0000313" key="5">
    <source>
        <dbReference type="Proteomes" id="UP000422989"/>
    </source>
</evidence>
<feature type="transmembrane region" description="Helical" evidence="2">
    <location>
        <begin position="152"/>
        <end position="173"/>
    </location>
</feature>
<dbReference type="InterPro" id="IPR035965">
    <property type="entry name" value="PAS-like_dom_sf"/>
</dbReference>
<dbReference type="Gene3D" id="3.30.450.20">
    <property type="entry name" value="PAS domain"/>
    <property type="match status" value="1"/>
</dbReference>
<feature type="transmembrane region" description="Helical" evidence="2">
    <location>
        <begin position="29"/>
        <end position="45"/>
    </location>
</feature>
<dbReference type="PANTHER" id="PTHR43156">
    <property type="entry name" value="STAGE II SPORULATION PROTEIN E-RELATED"/>
    <property type="match status" value="1"/>
</dbReference>
<feature type="transmembrane region" description="Helical" evidence="2">
    <location>
        <begin position="114"/>
        <end position="132"/>
    </location>
</feature>
<dbReference type="PANTHER" id="PTHR43156:SF2">
    <property type="entry name" value="STAGE II SPORULATION PROTEIN E"/>
    <property type="match status" value="1"/>
</dbReference>
<feature type="transmembrane region" description="Helical" evidence="2">
    <location>
        <begin position="73"/>
        <end position="93"/>
    </location>
</feature>
<dbReference type="Pfam" id="PF07228">
    <property type="entry name" value="SpoIIE"/>
    <property type="match status" value="1"/>
</dbReference>
<dbReference type="InterPro" id="IPR001932">
    <property type="entry name" value="PPM-type_phosphatase-like_dom"/>
</dbReference>
<organism evidence="4 5">
    <name type="scientific">Microbacterium oryzae</name>
    <dbReference type="NCBI Taxonomy" id="743009"/>
    <lineage>
        <taxon>Bacteria</taxon>
        <taxon>Bacillati</taxon>
        <taxon>Actinomycetota</taxon>
        <taxon>Actinomycetes</taxon>
        <taxon>Micrococcales</taxon>
        <taxon>Microbacteriaceae</taxon>
        <taxon>Microbacterium</taxon>
    </lineage>
</organism>
<dbReference type="GO" id="GO:0016791">
    <property type="term" value="F:phosphatase activity"/>
    <property type="evidence" value="ECO:0007669"/>
    <property type="project" value="TreeGrafter"/>
</dbReference>
<accession>A0A6I6E8J6</accession>
<gene>
    <name evidence="4" type="ORF">D7D94_09840</name>
</gene>
<feature type="transmembrane region" description="Helical" evidence="2">
    <location>
        <begin position="242"/>
        <end position="262"/>
    </location>
</feature>
<reference evidence="4 5" key="1">
    <citation type="submission" date="2018-09" db="EMBL/GenBank/DDBJ databases">
        <title>Whole genome sequencing of Microbacterium oryzae strain MB-10T.</title>
        <authorList>
            <person name="Das S.K."/>
        </authorList>
    </citation>
    <scope>NUCLEOTIDE SEQUENCE [LARGE SCALE GENOMIC DNA]</scope>
    <source>
        <strain evidence="4 5">MB-10</strain>
    </source>
</reference>
<dbReference type="Proteomes" id="UP000422989">
    <property type="component" value="Chromosome"/>
</dbReference>
<feature type="transmembrane region" description="Helical" evidence="2">
    <location>
        <begin position="194"/>
        <end position="213"/>
    </location>
</feature>
<evidence type="ECO:0000256" key="1">
    <source>
        <dbReference type="ARBA" id="ARBA00022801"/>
    </source>
</evidence>
<keyword evidence="2" id="KW-0812">Transmembrane</keyword>
<dbReference type="SUPFAM" id="SSF81606">
    <property type="entry name" value="PP2C-like"/>
    <property type="match status" value="1"/>
</dbReference>
<keyword evidence="1" id="KW-0378">Hydrolase</keyword>
<dbReference type="SUPFAM" id="SSF55785">
    <property type="entry name" value="PYP-like sensor domain (PAS domain)"/>
    <property type="match status" value="1"/>
</dbReference>
<dbReference type="RefSeq" id="WP_156242437.1">
    <property type="nucleotide sequence ID" value="NZ_BAAAZL010000004.1"/>
</dbReference>
<name>A0A6I6E8J6_9MICO</name>
<feature type="transmembrane region" description="Helical" evidence="2">
    <location>
        <begin position="50"/>
        <end position="67"/>
    </location>
</feature>
<evidence type="ECO:0000313" key="4">
    <source>
        <dbReference type="EMBL" id="QGU27931.1"/>
    </source>
</evidence>
<dbReference type="InterPro" id="IPR052016">
    <property type="entry name" value="Bact_Sigma-Reg"/>
</dbReference>
<sequence length="669" mass="70357">MTTLGAALVYAFAVAVGRATVLPESNFGLIWPAAAVSVLWMVARIGRRGVVVDIALMAAITCAIVVATGGTWLGSLFGSVAAVVQAVVPAALLRRRRPGLRSHSGARVLDRGELWWFFFAALAGAVLSVPLIEAESLLAGPGWRWDVCLLWLARNLGSIVVLVPLVFATAEHLQRRRTTDRRALLDQLGARVRSRPVEWIALLVATPLVHLAWFLSPGQLTIVFPLLTLACWGGSRLPAELVALQGCLVAALTIGLTAHGAGPFLEAGNATTQIAAAQLYGVLFCAVGLALALERDDRADLASALTRSRDDAEAQAKLLETIVDTMAEGVRVVDRDGEVLLRNAAATRLLLGSEISDEEEPGAGRRADLQGIRNLDGTGLDTEELPFALSLAGTDVRDLALVVRAQPDDERVVAFTTARLPESAGGGVVTMMRDVTVERAELRRAAQVQAGLLPAEVPSLAGYDLAARVVPAGSVGGDFYDWYGLDHGVVLTLADVMGKGAGAAILAATARSLLRAHGRDDEIVRPLVETERSMAGDLENTGAFVTLFHAFVHGPSGTVTYSDAGHGLAAVVGPDGSVRRLRANGLPLGIAPDEPREIETDRLEVGETLVVVSDGVLDALGGSLADLAEAWRAAADARSADEAVAAVVRMAEAGDIDDDLTVLALRRET</sequence>
<feature type="transmembrane region" description="Helical" evidence="2">
    <location>
        <begin position="274"/>
        <end position="293"/>
    </location>
</feature>
<keyword evidence="2" id="KW-1133">Transmembrane helix</keyword>
<keyword evidence="5" id="KW-1185">Reference proteome</keyword>
<keyword evidence="2" id="KW-0472">Membrane</keyword>
<dbReference type="InterPro" id="IPR036457">
    <property type="entry name" value="PPM-type-like_dom_sf"/>
</dbReference>
<dbReference type="OrthoDB" id="3197131at2"/>